<evidence type="ECO:0000313" key="3">
    <source>
        <dbReference type="Proteomes" id="UP000018087"/>
    </source>
</evidence>
<dbReference type="HOGENOM" id="CLU_033464_0_0_1"/>
<feature type="region of interest" description="Disordered" evidence="1">
    <location>
        <begin position="412"/>
        <end position="474"/>
    </location>
</feature>
<dbReference type="Proteomes" id="UP000018087">
    <property type="component" value="Unassembled WGS sequence"/>
</dbReference>
<dbReference type="Gene3D" id="3.40.50.1010">
    <property type="entry name" value="5'-nuclease"/>
    <property type="match status" value="1"/>
</dbReference>
<dbReference type="STRING" id="1391915.U7PKB6"/>
<gene>
    <name evidence="2" type="ORF">HMPREF1624_08390</name>
</gene>
<dbReference type="EMBL" id="KI440855">
    <property type="protein sequence ID" value="ERS95179.1"/>
    <property type="molecule type" value="Genomic_DNA"/>
</dbReference>
<protein>
    <submittedName>
        <fullName evidence="2">Uncharacterized protein</fullName>
    </submittedName>
</protein>
<keyword evidence="3" id="KW-1185">Reference proteome</keyword>
<evidence type="ECO:0000313" key="2">
    <source>
        <dbReference type="EMBL" id="ERS95179.1"/>
    </source>
</evidence>
<dbReference type="eggNOG" id="ENOG502S9YF">
    <property type="taxonomic scope" value="Eukaryota"/>
</dbReference>
<name>U7PKB6_SPOS1</name>
<dbReference type="OrthoDB" id="2311180at2759"/>
<organism evidence="2 3">
    <name type="scientific">Sporothrix schenckii (strain ATCC 58251 / de Perez 2211183)</name>
    <name type="common">Rose-picker's disease fungus</name>
    <dbReference type="NCBI Taxonomy" id="1391915"/>
    <lineage>
        <taxon>Eukaryota</taxon>
        <taxon>Fungi</taxon>
        <taxon>Dikarya</taxon>
        <taxon>Ascomycota</taxon>
        <taxon>Pezizomycotina</taxon>
        <taxon>Sordariomycetes</taxon>
        <taxon>Sordariomycetidae</taxon>
        <taxon>Ophiostomatales</taxon>
        <taxon>Ophiostomataceae</taxon>
        <taxon>Sporothrix</taxon>
    </lineage>
</organism>
<reference evidence="3" key="1">
    <citation type="journal article" date="2014" name="Genome Announc.">
        <title>Genome sequence of the pathogenic fungus Sporothrix schenckii (ATCC 58251).</title>
        <authorList>
            <person name="Cuomo C.A."/>
            <person name="Rodriguez-Del Valle N."/>
            <person name="Perez-Sanchez L."/>
            <person name="Abouelleil A."/>
            <person name="Goldberg J."/>
            <person name="Young S."/>
            <person name="Zeng Q."/>
            <person name="Birren B.W."/>
        </authorList>
    </citation>
    <scope>NUCLEOTIDE SEQUENCE [LARGE SCALE GENOMIC DNA]</scope>
    <source>
        <strain evidence="3">ATCC 58251 / de Perez 2211183</strain>
    </source>
</reference>
<proteinExistence type="predicted"/>
<evidence type="ECO:0000256" key="1">
    <source>
        <dbReference type="SAM" id="MobiDB-lite"/>
    </source>
</evidence>
<feature type="compositionally biased region" description="Low complexity" evidence="1">
    <location>
        <begin position="458"/>
        <end position="472"/>
    </location>
</feature>
<accession>U7PKB6</accession>
<dbReference type="AlphaFoldDB" id="U7PKB6"/>
<sequence>MPPYHPTTARPNPARLVERPDECLFFIDDSNIWIHAQKFAAKANAHRPKLTDSDQDPRLRIDIGRLVTTLLKANGGSDATGKPNRHRVQSKSFYYGSKPPPSDSVWEAMEKNHFETKIYDRAASGREKEVDGSMGADISGIASDLSARADMEAQMEAKYRIEAYEHRNRINLTTFICITGDRDMMPAILKALKSGICVELWAWKHALSKDFVKLETATDKQPLASLFSVNYLDGVFADIFFTNYFSTRRGRGTVDPAKSVVLCDFVPAWYEQFMLSPAGAGGAANDPVDGPWPGPLGKDESRKGGPSPLEKAVCDKLMLLGKVFYISRDEPTATAPATAAPPTLFIEFSRVPNNHIEPVLLKVRTSFRGIATVLSWPVYAGRTNRKTMPTAEMSNMYAPLSGDDAHVQELDADDDDVGDVGDVGDAGDAEEAEEADEGTTGVDVNAETVDGTAEAIADTSTDGTDGTPSEDGWQTVSHFDRAESHRRNRNRTQRCRYGIHCYKRGQCGSVHTNMEHNLFQEFPWLNFKRWRSEPCRFGDACASGRRCAYAHSASEAWCMNCHIMGHYSSDCKH</sequence>
<feature type="region of interest" description="Disordered" evidence="1">
    <location>
        <begin position="282"/>
        <end position="308"/>
    </location>
</feature>
<feature type="compositionally biased region" description="Acidic residues" evidence="1">
    <location>
        <begin position="425"/>
        <end position="437"/>
    </location>
</feature>